<comment type="similarity">
    <text evidence="2 11">Belongs to the mitochondrial carrier (TC 2.A.29) family.</text>
</comment>
<evidence type="ECO:0000256" key="9">
    <source>
        <dbReference type="ARBA" id="ARBA00023136"/>
    </source>
</evidence>
<keyword evidence="5" id="KW-0677">Repeat</keyword>
<organism evidence="12 13">
    <name type="scientific">Coniella lustricola</name>
    <dbReference type="NCBI Taxonomy" id="2025994"/>
    <lineage>
        <taxon>Eukaryota</taxon>
        <taxon>Fungi</taxon>
        <taxon>Dikarya</taxon>
        <taxon>Ascomycota</taxon>
        <taxon>Pezizomycotina</taxon>
        <taxon>Sordariomycetes</taxon>
        <taxon>Sordariomycetidae</taxon>
        <taxon>Diaporthales</taxon>
        <taxon>Schizoparmaceae</taxon>
        <taxon>Coniella</taxon>
    </lineage>
</organism>
<evidence type="ECO:0000256" key="2">
    <source>
        <dbReference type="ARBA" id="ARBA00006375"/>
    </source>
</evidence>
<evidence type="ECO:0000256" key="5">
    <source>
        <dbReference type="ARBA" id="ARBA00022737"/>
    </source>
</evidence>
<dbReference type="SUPFAM" id="SSF103506">
    <property type="entry name" value="Mitochondrial carrier"/>
    <property type="match status" value="1"/>
</dbReference>
<evidence type="ECO:0000256" key="7">
    <source>
        <dbReference type="ARBA" id="ARBA00022989"/>
    </source>
</evidence>
<keyword evidence="9 10" id="KW-0472">Membrane</keyword>
<sequence>MSSSSPANPAFTSALLAGGIAGTTVDLTLFPLDTLKTRLQASEGFFASGGFRGIYRGVGSAALGSAPGAALFFCTYEATKTFCANARRGGGEGDKNLGHITDGSDGSHAVDHMLAASLGEIAACAVRVPTEVVKQRAQAGQHGGSSLSSLRAILALRHAAHAPNSTGSSGTGSGGTLRVVRELYRGWGITILREVPFTIIQFPIWESLKAYSRRRQMLDVSKGEDVSAVESALYGSFAGAVAAALTTPLDVLKTRVMLSSQRTGVGEIVVSILRQHGVRPFFAGIGPRVTWISIGGAVFLGSYQWAVNSLEKTRLARGIPSGGEFS</sequence>
<dbReference type="PANTHER" id="PTHR45667">
    <property type="entry name" value="S-ADENOSYLMETHIONINE MITOCHONDRIAL CARRIER PROTEIN"/>
    <property type="match status" value="1"/>
</dbReference>
<evidence type="ECO:0000256" key="11">
    <source>
        <dbReference type="RuleBase" id="RU000488"/>
    </source>
</evidence>
<name>A0A2T3AGK3_9PEZI</name>
<dbReference type="GO" id="GO:0055085">
    <property type="term" value="P:transmembrane transport"/>
    <property type="evidence" value="ECO:0007669"/>
    <property type="project" value="InterPro"/>
</dbReference>
<feature type="repeat" description="Solcar" evidence="10">
    <location>
        <begin position="226"/>
        <end position="309"/>
    </location>
</feature>
<keyword evidence="4 10" id="KW-0812">Transmembrane</keyword>
<evidence type="ECO:0000256" key="3">
    <source>
        <dbReference type="ARBA" id="ARBA00022448"/>
    </source>
</evidence>
<dbReference type="InParanoid" id="A0A2T3AGK3"/>
<evidence type="ECO:0000256" key="6">
    <source>
        <dbReference type="ARBA" id="ARBA00022792"/>
    </source>
</evidence>
<dbReference type="FunCoup" id="A0A2T3AGK3">
    <property type="interactions" value="728"/>
</dbReference>
<keyword evidence="7" id="KW-1133">Transmembrane helix</keyword>
<dbReference type="InterPro" id="IPR002067">
    <property type="entry name" value="MCP"/>
</dbReference>
<reference evidence="12 13" key="1">
    <citation type="journal article" date="2018" name="Mycol. Prog.">
        <title>Coniella lustricola, a new species from submerged detritus.</title>
        <authorList>
            <person name="Raudabaugh D.B."/>
            <person name="Iturriaga T."/>
            <person name="Carver A."/>
            <person name="Mondo S."/>
            <person name="Pangilinan J."/>
            <person name="Lipzen A."/>
            <person name="He G."/>
            <person name="Amirebrahimi M."/>
            <person name="Grigoriev I.V."/>
            <person name="Miller A.N."/>
        </authorList>
    </citation>
    <scope>NUCLEOTIDE SEQUENCE [LARGE SCALE GENOMIC DNA]</scope>
    <source>
        <strain evidence="12 13">B22-T-1</strain>
    </source>
</reference>
<accession>A0A2T3AGK3</accession>
<dbReference type="InterPro" id="IPR023395">
    <property type="entry name" value="MCP_dom_sf"/>
</dbReference>
<evidence type="ECO:0000256" key="8">
    <source>
        <dbReference type="ARBA" id="ARBA00023128"/>
    </source>
</evidence>
<evidence type="ECO:0000256" key="10">
    <source>
        <dbReference type="PROSITE-ProRule" id="PRU00282"/>
    </source>
</evidence>
<dbReference type="Gene3D" id="1.50.40.10">
    <property type="entry name" value="Mitochondrial carrier domain"/>
    <property type="match status" value="2"/>
</dbReference>
<dbReference type="PRINTS" id="PR00926">
    <property type="entry name" value="MITOCARRIER"/>
</dbReference>
<dbReference type="EMBL" id="KZ678392">
    <property type="protein sequence ID" value="PSR97341.1"/>
    <property type="molecule type" value="Genomic_DNA"/>
</dbReference>
<dbReference type="Pfam" id="PF00153">
    <property type="entry name" value="Mito_carr"/>
    <property type="match status" value="3"/>
</dbReference>
<dbReference type="Proteomes" id="UP000241462">
    <property type="component" value="Unassembled WGS sequence"/>
</dbReference>
<dbReference type="AlphaFoldDB" id="A0A2T3AGK3"/>
<keyword evidence="13" id="KW-1185">Reference proteome</keyword>
<gene>
    <name evidence="12" type="ORF">BD289DRAFT_362661</name>
</gene>
<proteinExistence type="inferred from homology"/>
<dbReference type="OrthoDB" id="276989at2759"/>
<keyword evidence="3 11" id="KW-0813">Transport</keyword>
<dbReference type="InterPro" id="IPR018108">
    <property type="entry name" value="MCP_transmembrane"/>
</dbReference>
<evidence type="ECO:0000313" key="12">
    <source>
        <dbReference type="EMBL" id="PSR97341.1"/>
    </source>
</evidence>
<protein>
    <submittedName>
        <fullName evidence="12">Mitochondrial carrier domain-containing protein</fullName>
    </submittedName>
</protein>
<keyword evidence="6" id="KW-0999">Mitochondrion inner membrane</keyword>
<evidence type="ECO:0000256" key="4">
    <source>
        <dbReference type="ARBA" id="ARBA00022692"/>
    </source>
</evidence>
<dbReference type="FunFam" id="1.50.40.10:FF:000018">
    <property type="entry name" value="S-adenosylmethionine mitochondrial carrier protein-like"/>
    <property type="match status" value="1"/>
</dbReference>
<dbReference type="GO" id="GO:0005743">
    <property type="term" value="C:mitochondrial inner membrane"/>
    <property type="evidence" value="ECO:0007669"/>
    <property type="project" value="UniProtKB-SubCell"/>
</dbReference>
<comment type="subcellular location">
    <subcellularLocation>
        <location evidence="1">Mitochondrion inner membrane</location>
        <topology evidence="1">Multi-pass membrane protein</topology>
    </subcellularLocation>
</comment>
<dbReference type="PROSITE" id="PS50920">
    <property type="entry name" value="SOLCAR"/>
    <property type="match status" value="3"/>
</dbReference>
<feature type="repeat" description="Solcar" evidence="10">
    <location>
        <begin position="9"/>
        <end position="82"/>
    </location>
</feature>
<feature type="repeat" description="Solcar" evidence="10">
    <location>
        <begin position="107"/>
        <end position="211"/>
    </location>
</feature>
<evidence type="ECO:0000313" key="13">
    <source>
        <dbReference type="Proteomes" id="UP000241462"/>
    </source>
</evidence>
<keyword evidence="8" id="KW-0496">Mitochondrion</keyword>
<evidence type="ECO:0000256" key="1">
    <source>
        <dbReference type="ARBA" id="ARBA00004448"/>
    </source>
</evidence>
<dbReference type="STRING" id="2025994.A0A2T3AGK3"/>